<accession>A0ABZ1QV21</accession>
<dbReference type="SFLD" id="SFLDG01020">
    <property type="entry name" value="Terpene_Cyclase_Like_2"/>
    <property type="match status" value="2"/>
</dbReference>
<sequence>MTQPFELPHFYMPYPARLNPHLDEARAHSTAWAREMGMLEGSGIWEQADLDAHDYGLLCAYTHPDCDGPALSLITDWYVWVFFFDDHFLDMFKRTPDRAAGKAHLDRLPLFMPLNLATPVPEPENPVEAGLANLWARTVPAMSADWRSRFAVATEHLLNESMWELSNINEGRVSNPVEYIEMRRKVGGAPWSAGLVEYATAEVPAAVARSRPLRVLMETFSDGVHLRNDLFSYQREVEDEGELSNGVLVLETFFGCTTQEAADTVNDILTSRLHQFEHTAVTEVPALAVENGLRPDEVAAVAAYTKGLQDWQSGGHEWHMRSSRYMNKGAGPTSPWEKLTRPGTSAADIGALLASAAAERLRAYTHVPFQKVGPSRLPEFHMPFQVELSPHLDRARHNLVGWTRRMGMLSEGVWDEDKLASCDLAVCSAGLDPDGSPEALDLSASWLAFGTYGDDYYPLVYGNRRDLAAARVTTARLSACMPVDGEETLVPLNAMERSLIDLWARTTAGMTPDERRTLRTAVDSMTESWVWELSNQLQNRIPDPVDYLEMRRATFGSDLTLSLCRMGQGPAVPPEVYASGPVRSLENAAIDYACLLNDVFSYQKEIEFEGEIHNAILVVQNFFGCDYPAALGVVHDLMTQRMQQFEHVVAHELPVLYDDFDLSAEAREAMGGYVGDLQNWMAGILNWHRVVDRYKDSYLSRRSHGFLPDRAPAVPSLPVG</sequence>
<evidence type="ECO:0000313" key="4">
    <source>
        <dbReference type="Proteomes" id="UP001432071"/>
    </source>
</evidence>
<keyword evidence="2" id="KW-0460">Magnesium</keyword>
<dbReference type="RefSeq" id="WP_328734822.1">
    <property type="nucleotide sequence ID" value="NZ_CP108038.1"/>
</dbReference>
<evidence type="ECO:0000313" key="3">
    <source>
        <dbReference type="EMBL" id="WUN86517.1"/>
    </source>
</evidence>
<dbReference type="Pfam" id="PF19086">
    <property type="entry name" value="Terpene_syn_C_2"/>
    <property type="match status" value="2"/>
</dbReference>
<reference evidence="3" key="1">
    <citation type="submission" date="2022-10" db="EMBL/GenBank/DDBJ databases">
        <title>The complete genomes of actinobacterial strains from the NBC collection.</title>
        <authorList>
            <person name="Joergensen T.S."/>
            <person name="Alvarez Arevalo M."/>
            <person name="Sterndorff E.B."/>
            <person name="Faurdal D."/>
            <person name="Vuksanovic O."/>
            <person name="Mourched A.-S."/>
            <person name="Charusanti P."/>
            <person name="Shaw S."/>
            <person name="Blin K."/>
            <person name="Weber T."/>
        </authorList>
    </citation>
    <scope>NUCLEOTIDE SEQUENCE</scope>
    <source>
        <strain evidence="3">NBC_00302</strain>
    </source>
</reference>
<dbReference type="CDD" id="cd00687">
    <property type="entry name" value="Terpene_cyclase_nonplant_C1"/>
    <property type="match status" value="2"/>
</dbReference>
<name>A0ABZ1QV21_9ACTN</name>
<dbReference type="EMBL" id="CP108038">
    <property type="protein sequence ID" value="WUN86517.1"/>
    <property type="molecule type" value="Genomic_DNA"/>
</dbReference>
<comment type="cofactor">
    <cofactor evidence="2">
        <name>Mg(2+)</name>
        <dbReference type="ChEBI" id="CHEBI:18420"/>
    </cofactor>
</comment>
<dbReference type="InterPro" id="IPR034686">
    <property type="entry name" value="Terpene_cyclase-like_2"/>
</dbReference>
<dbReference type="PANTHER" id="PTHR35201">
    <property type="entry name" value="TERPENE SYNTHASE"/>
    <property type="match status" value="1"/>
</dbReference>
<keyword evidence="4" id="KW-1185">Reference proteome</keyword>
<dbReference type="PANTHER" id="PTHR35201:SF4">
    <property type="entry name" value="BETA-PINACENE SYNTHASE-RELATED"/>
    <property type="match status" value="1"/>
</dbReference>
<keyword evidence="1 2" id="KW-0456">Lyase</keyword>
<organism evidence="3 4">
    <name type="scientific">Streptomyces bobili</name>
    <dbReference type="NCBI Taxonomy" id="67280"/>
    <lineage>
        <taxon>Bacteria</taxon>
        <taxon>Bacillati</taxon>
        <taxon>Actinomycetota</taxon>
        <taxon>Actinomycetes</taxon>
        <taxon>Kitasatosporales</taxon>
        <taxon>Streptomycetaceae</taxon>
        <taxon>Streptomyces</taxon>
    </lineage>
</organism>
<comment type="similarity">
    <text evidence="2">Belongs to the terpene synthase family.</text>
</comment>
<dbReference type="Proteomes" id="UP001432071">
    <property type="component" value="Chromosome"/>
</dbReference>
<evidence type="ECO:0000256" key="2">
    <source>
        <dbReference type="RuleBase" id="RU366034"/>
    </source>
</evidence>
<keyword evidence="2" id="KW-0479">Metal-binding</keyword>
<dbReference type="Gene3D" id="1.10.600.10">
    <property type="entry name" value="Farnesyl Diphosphate Synthase"/>
    <property type="match status" value="2"/>
</dbReference>
<dbReference type="SUPFAM" id="SSF48576">
    <property type="entry name" value="Terpenoid synthases"/>
    <property type="match status" value="2"/>
</dbReference>
<dbReference type="EC" id="4.2.3.-" evidence="2"/>
<dbReference type="SFLD" id="SFLDS00005">
    <property type="entry name" value="Isoprenoid_Synthase_Type_I"/>
    <property type="match status" value="2"/>
</dbReference>
<proteinExistence type="inferred from homology"/>
<protein>
    <recommendedName>
        <fullName evidence="2">Terpene synthase</fullName>
        <ecNumber evidence="2">4.2.3.-</ecNumber>
    </recommendedName>
</protein>
<evidence type="ECO:0000256" key="1">
    <source>
        <dbReference type="ARBA" id="ARBA00023239"/>
    </source>
</evidence>
<gene>
    <name evidence="3" type="ORF">OHT53_10735</name>
</gene>
<dbReference type="InterPro" id="IPR008949">
    <property type="entry name" value="Isoprenoid_synthase_dom_sf"/>
</dbReference>
<dbReference type="GeneID" id="93761448"/>